<feature type="transmembrane region" description="Helical" evidence="8">
    <location>
        <begin position="75"/>
        <end position="96"/>
    </location>
</feature>
<proteinExistence type="inferred from homology"/>
<dbReference type="EMBL" id="VSFF01000010">
    <property type="protein sequence ID" value="TYC11534.1"/>
    <property type="molecule type" value="Genomic_DNA"/>
</dbReference>
<dbReference type="NCBIfam" id="NF005929">
    <property type="entry name" value="PRK07946.1"/>
    <property type="match status" value="1"/>
</dbReference>
<reference evidence="9 10" key="1">
    <citation type="submission" date="2019-08" db="EMBL/GenBank/DDBJ databases">
        <title>Actinomadura sp. nov. CYP1-5 isolated from mountain soil.</title>
        <authorList>
            <person name="Songsumanus A."/>
            <person name="Kuncharoen N."/>
            <person name="Kudo T."/>
            <person name="Yuki M."/>
            <person name="Igarashi Y."/>
            <person name="Tanasupawat S."/>
        </authorList>
    </citation>
    <scope>NUCLEOTIDE SEQUENCE [LARGE SCALE GENOMIC DNA]</scope>
    <source>
        <strain evidence="9 10">GKU157</strain>
    </source>
</reference>
<sequence length="144" mass="15223">MSGPALVLVAVVAVLFAAGFELLMQRSLIRVVVGFMLLGHGANLLLLIAGGAAGAPPLLGGPHRGRRMADPLPQAMALTAIVITFGVTAFLLALAYRSQLLLGEDEVQDDIEDRRVRAERRRRDELRAEDADPVEEGEAEGGGG</sequence>
<evidence type="ECO:0000256" key="7">
    <source>
        <dbReference type="SAM" id="MobiDB-lite"/>
    </source>
</evidence>
<comment type="similarity">
    <text evidence="2">Belongs to the CPA3 antiporters (TC 2.A.63) subunit C family.</text>
</comment>
<evidence type="ECO:0000256" key="1">
    <source>
        <dbReference type="ARBA" id="ARBA00004651"/>
    </source>
</evidence>
<dbReference type="InterPro" id="IPR039428">
    <property type="entry name" value="NUOK/Mnh_C1-like"/>
</dbReference>
<feature type="compositionally biased region" description="Basic and acidic residues" evidence="7">
    <location>
        <begin position="112"/>
        <end position="130"/>
    </location>
</feature>
<evidence type="ECO:0000256" key="4">
    <source>
        <dbReference type="ARBA" id="ARBA00022692"/>
    </source>
</evidence>
<comment type="caution">
    <text evidence="9">The sequence shown here is derived from an EMBL/GenBank/DDBJ whole genome shotgun (WGS) entry which is preliminary data.</text>
</comment>
<evidence type="ECO:0000313" key="10">
    <source>
        <dbReference type="Proteomes" id="UP000322634"/>
    </source>
</evidence>
<dbReference type="Pfam" id="PF00420">
    <property type="entry name" value="Oxidored_q2"/>
    <property type="match status" value="1"/>
</dbReference>
<evidence type="ECO:0000256" key="5">
    <source>
        <dbReference type="ARBA" id="ARBA00022989"/>
    </source>
</evidence>
<keyword evidence="6 8" id="KW-0472">Membrane</keyword>
<gene>
    <name evidence="9" type="ORF">FXF65_25855</name>
</gene>
<keyword evidence="3" id="KW-1003">Cell membrane</keyword>
<dbReference type="AlphaFoldDB" id="A0A5D0U0E8"/>
<dbReference type="GO" id="GO:0005886">
    <property type="term" value="C:plasma membrane"/>
    <property type="evidence" value="ECO:0007669"/>
    <property type="project" value="UniProtKB-SubCell"/>
</dbReference>
<feature type="transmembrane region" description="Helical" evidence="8">
    <location>
        <begin position="6"/>
        <end position="24"/>
    </location>
</feature>
<dbReference type="RefSeq" id="WP_148352629.1">
    <property type="nucleotide sequence ID" value="NZ_JBHSBF010000011.1"/>
</dbReference>
<feature type="region of interest" description="Disordered" evidence="7">
    <location>
        <begin position="112"/>
        <end position="144"/>
    </location>
</feature>
<dbReference type="Proteomes" id="UP000322634">
    <property type="component" value="Unassembled WGS sequence"/>
</dbReference>
<keyword evidence="4 8" id="KW-0812">Transmembrane</keyword>
<feature type="transmembrane region" description="Helical" evidence="8">
    <location>
        <begin position="31"/>
        <end position="55"/>
    </location>
</feature>
<dbReference type="Gene3D" id="1.10.287.3510">
    <property type="match status" value="1"/>
</dbReference>
<keyword evidence="5 8" id="KW-1133">Transmembrane helix</keyword>
<accession>A0A5D0U0E8</accession>
<dbReference type="PANTHER" id="PTHR34583:SF2">
    <property type="entry name" value="ANTIPORTER SUBUNIT MNHC2-RELATED"/>
    <property type="match status" value="1"/>
</dbReference>
<comment type="subcellular location">
    <subcellularLocation>
        <location evidence="1">Cell membrane</location>
        <topology evidence="1">Multi-pass membrane protein</topology>
    </subcellularLocation>
</comment>
<dbReference type="PANTHER" id="PTHR34583">
    <property type="entry name" value="ANTIPORTER SUBUNIT MNHC2-RELATED"/>
    <property type="match status" value="1"/>
</dbReference>
<dbReference type="InterPro" id="IPR050601">
    <property type="entry name" value="CPA3_antiporter_subunitC"/>
</dbReference>
<evidence type="ECO:0000256" key="2">
    <source>
        <dbReference type="ARBA" id="ARBA00010388"/>
    </source>
</evidence>
<protein>
    <submittedName>
        <fullName evidence="9">Na(+)/H(+) antiporter subunit C</fullName>
    </submittedName>
</protein>
<evidence type="ECO:0000256" key="6">
    <source>
        <dbReference type="ARBA" id="ARBA00023136"/>
    </source>
</evidence>
<feature type="compositionally biased region" description="Acidic residues" evidence="7">
    <location>
        <begin position="131"/>
        <end position="144"/>
    </location>
</feature>
<name>A0A5D0U0E8_9ACTN</name>
<keyword evidence="10" id="KW-1185">Reference proteome</keyword>
<evidence type="ECO:0000313" key="9">
    <source>
        <dbReference type="EMBL" id="TYC11534.1"/>
    </source>
</evidence>
<evidence type="ECO:0000256" key="8">
    <source>
        <dbReference type="SAM" id="Phobius"/>
    </source>
</evidence>
<organism evidence="9 10">
    <name type="scientific">Actinomadura syzygii</name>
    <dbReference type="NCBI Taxonomy" id="1427538"/>
    <lineage>
        <taxon>Bacteria</taxon>
        <taxon>Bacillati</taxon>
        <taxon>Actinomycetota</taxon>
        <taxon>Actinomycetes</taxon>
        <taxon>Streptosporangiales</taxon>
        <taxon>Thermomonosporaceae</taxon>
        <taxon>Actinomadura</taxon>
    </lineage>
</organism>
<evidence type="ECO:0000256" key="3">
    <source>
        <dbReference type="ARBA" id="ARBA00022475"/>
    </source>
</evidence>